<feature type="compositionally biased region" description="Basic and acidic residues" evidence="1">
    <location>
        <begin position="211"/>
        <end position="220"/>
    </location>
</feature>
<reference evidence="3" key="1">
    <citation type="submission" date="2011-06" db="EMBL/GenBank/DDBJ databases">
        <title>Complete genome sequence of Paenibacillus mucilaginosus KNP414.</title>
        <authorList>
            <person name="Wang J."/>
            <person name="Hu S."/>
            <person name="Hu X."/>
            <person name="Zhang B."/>
            <person name="Dong D."/>
            <person name="Zhang S."/>
            <person name="Zhao K."/>
            <person name="Wu D."/>
        </authorList>
    </citation>
    <scope>NUCLEOTIDE SEQUENCE [LARGE SCALE GENOMIC DNA]</scope>
    <source>
        <strain evidence="3">KNP414</strain>
    </source>
</reference>
<dbReference type="KEGG" id="pms:KNP414_03543"/>
<protein>
    <submittedName>
        <fullName evidence="2">Uncharacterized protein</fullName>
    </submittedName>
</protein>
<evidence type="ECO:0000313" key="3">
    <source>
        <dbReference type="Proteomes" id="UP000006620"/>
    </source>
</evidence>
<gene>
    <name evidence="2" type="ordered locus">KNP414_03543</name>
</gene>
<feature type="compositionally biased region" description="Basic and acidic residues" evidence="1">
    <location>
        <begin position="40"/>
        <end position="79"/>
    </location>
</feature>
<feature type="compositionally biased region" description="Low complexity" evidence="1">
    <location>
        <begin position="200"/>
        <end position="210"/>
    </location>
</feature>
<dbReference type="EMBL" id="CP002869">
    <property type="protein sequence ID" value="AEI42087.1"/>
    <property type="molecule type" value="Genomic_DNA"/>
</dbReference>
<dbReference type="PATRIC" id="fig|1036673.3.peg.3250"/>
<dbReference type="HOGENOM" id="CLU_1193923_0_0_9"/>
<dbReference type="RefSeq" id="WP_013917244.1">
    <property type="nucleotide sequence ID" value="NC_015690.1"/>
</dbReference>
<name>F8FBC0_PAEMK</name>
<evidence type="ECO:0000313" key="2">
    <source>
        <dbReference type="EMBL" id="AEI42087.1"/>
    </source>
</evidence>
<organism evidence="2 3">
    <name type="scientific">Paenibacillus mucilaginosus (strain KNP414)</name>
    <dbReference type="NCBI Taxonomy" id="1036673"/>
    <lineage>
        <taxon>Bacteria</taxon>
        <taxon>Bacillati</taxon>
        <taxon>Bacillota</taxon>
        <taxon>Bacilli</taxon>
        <taxon>Bacillales</taxon>
        <taxon>Paenibacillaceae</taxon>
        <taxon>Paenibacillus</taxon>
    </lineage>
</organism>
<accession>F8FBC0</accession>
<dbReference type="AlphaFoldDB" id="F8FBC0"/>
<reference evidence="2 3" key="2">
    <citation type="journal article" date="2013" name="Genome Announc.">
        <title>Genome Sequence of Growth-Improving Paenibacillus mucilaginosus Strain KNP414.</title>
        <authorList>
            <person name="Lu J.J."/>
            <person name="Wang J.F."/>
            <person name="Hu X.F."/>
        </authorList>
    </citation>
    <scope>NUCLEOTIDE SEQUENCE [LARGE SCALE GENOMIC DNA]</scope>
    <source>
        <strain evidence="2 3">KNP414</strain>
    </source>
</reference>
<feature type="region of interest" description="Disordered" evidence="1">
    <location>
        <begin position="196"/>
        <end position="235"/>
    </location>
</feature>
<feature type="region of interest" description="Disordered" evidence="1">
    <location>
        <begin position="26"/>
        <end position="79"/>
    </location>
</feature>
<sequence>MALGIVPLTAVHTRKNAFDLYQTGDGYPAYPQQNQGPEYGDMKPVEPFDEMGKKKQEAKELQEQEQRRKESDPDKEEKKKMLQQLDMLKSFYTNFTPEGMAITADQTKEGLKQLLSKAIEQKVQNDKMVWDSKLHQFRMEISREAYEKQTAALKEEEQKLTASQTVTTKEETAAAGRTGSVTATGSTAVVAADGRADSLTAGTTAETTGGTKDKTKEHGSTADSGLMADTAAVGV</sequence>
<proteinExistence type="predicted"/>
<evidence type="ECO:0000256" key="1">
    <source>
        <dbReference type="SAM" id="MobiDB-lite"/>
    </source>
</evidence>
<dbReference type="Proteomes" id="UP000006620">
    <property type="component" value="Chromosome"/>
</dbReference>